<feature type="region of interest" description="Disordered" evidence="1">
    <location>
        <begin position="74"/>
        <end position="164"/>
    </location>
</feature>
<reference evidence="4" key="2">
    <citation type="journal article" date="2013" name="PLoS Genet.">
        <title>Comparative genome structure, secondary metabolite, and effector coding capacity across Cochliobolus pathogens.</title>
        <authorList>
            <person name="Condon B.J."/>
            <person name="Leng Y."/>
            <person name="Wu D."/>
            <person name="Bushley K.E."/>
            <person name="Ohm R.A."/>
            <person name="Otillar R."/>
            <person name="Martin J."/>
            <person name="Schackwitz W."/>
            <person name="Grimwood J."/>
            <person name="MohdZainudin N."/>
            <person name="Xue C."/>
            <person name="Wang R."/>
            <person name="Manning V.A."/>
            <person name="Dhillon B."/>
            <person name="Tu Z.J."/>
            <person name="Steffenson B.J."/>
            <person name="Salamov A."/>
            <person name="Sun H."/>
            <person name="Lowry S."/>
            <person name="LaButti K."/>
            <person name="Han J."/>
            <person name="Copeland A."/>
            <person name="Lindquist E."/>
            <person name="Barry K."/>
            <person name="Schmutz J."/>
            <person name="Baker S.E."/>
            <person name="Ciuffetti L.M."/>
            <person name="Grigoriev I.V."/>
            <person name="Zhong S."/>
            <person name="Turgeon B.G."/>
        </authorList>
    </citation>
    <scope>NUCLEOTIDE SEQUENCE [LARGE SCALE GENOMIC DNA]</scope>
    <source>
        <strain evidence="4">C5 / ATCC 48332 / race O</strain>
    </source>
</reference>
<evidence type="ECO:0000313" key="4">
    <source>
        <dbReference type="Proteomes" id="UP000016936"/>
    </source>
</evidence>
<proteinExistence type="predicted"/>
<feature type="region of interest" description="Disordered" evidence="1">
    <location>
        <begin position="213"/>
        <end position="233"/>
    </location>
</feature>
<dbReference type="HOGENOM" id="CLU_877179_0_0_1"/>
<keyword evidence="4" id="KW-1185">Reference proteome</keyword>
<accession>M2UDT6</accession>
<dbReference type="EMBL" id="KB445585">
    <property type="protein sequence ID" value="EMD86158.1"/>
    <property type="molecule type" value="Genomic_DNA"/>
</dbReference>
<feature type="transmembrane region" description="Helical" evidence="2">
    <location>
        <begin position="6"/>
        <end position="26"/>
    </location>
</feature>
<dbReference type="AlphaFoldDB" id="M2UDT6"/>
<gene>
    <name evidence="3" type="ORF">COCHEDRAFT_1034624</name>
</gene>
<dbReference type="OrthoDB" id="3691782at2759"/>
<dbReference type="OMA" id="CVPLYIP"/>
<evidence type="ECO:0000313" key="3">
    <source>
        <dbReference type="EMBL" id="EMD86158.1"/>
    </source>
</evidence>
<sequence>MKQRWHFFLFLLPFIIILFFHVLVAFRCSSSPRSGRLSYGLIMAYYMMPVGTFPLLRCVPLYIPVSSKCDQEAPSRTSCSRETAPRWRTDPNQIPPPSQSENSICKRDTQTSVRRFLGAMKPSKATKQSSASSWHRAAHSPTPDRPLIEPFSRDPRHASSTKHTKAGAIAYDAHGVNPIVLPIHYHSHSESLQDQFLQVTCHPDDEKSYVSPPRYAALDPNPLSGTTKNSHKLPRTHIPAAKYKKSLKSTAKKMRMNVLRAIQDIPSAAKVAHTQMTSKINKRNKNMSVENIGVYGKLADRDGESEWKLTLGVKKKP</sequence>
<dbReference type="Proteomes" id="UP000016936">
    <property type="component" value="Unassembled WGS sequence"/>
</dbReference>
<protein>
    <submittedName>
        <fullName evidence="3">Uncharacterized protein</fullName>
    </submittedName>
</protein>
<evidence type="ECO:0000256" key="2">
    <source>
        <dbReference type="SAM" id="Phobius"/>
    </source>
</evidence>
<reference evidence="3 4" key="1">
    <citation type="journal article" date="2012" name="PLoS Pathog.">
        <title>Diverse lifestyles and strategies of plant pathogenesis encoded in the genomes of eighteen Dothideomycetes fungi.</title>
        <authorList>
            <person name="Ohm R.A."/>
            <person name="Feau N."/>
            <person name="Henrissat B."/>
            <person name="Schoch C.L."/>
            <person name="Horwitz B.A."/>
            <person name="Barry K.W."/>
            <person name="Condon B.J."/>
            <person name="Copeland A.C."/>
            <person name="Dhillon B."/>
            <person name="Glaser F."/>
            <person name="Hesse C.N."/>
            <person name="Kosti I."/>
            <person name="LaButti K."/>
            <person name="Lindquist E.A."/>
            <person name="Lucas S."/>
            <person name="Salamov A.A."/>
            <person name="Bradshaw R.E."/>
            <person name="Ciuffetti L."/>
            <person name="Hamelin R.C."/>
            <person name="Kema G.H.J."/>
            <person name="Lawrence C."/>
            <person name="Scott J.A."/>
            <person name="Spatafora J.W."/>
            <person name="Turgeon B.G."/>
            <person name="de Wit P.J.G.M."/>
            <person name="Zhong S."/>
            <person name="Goodwin S.B."/>
            <person name="Grigoriev I.V."/>
        </authorList>
    </citation>
    <scope>NUCLEOTIDE SEQUENCE [LARGE SCALE GENOMIC DNA]</scope>
    <source>
        <strain evidence="4">C5 / ATCC 48332 / race O</strain>
    </source>
</reference>
<keyword evidence="2" id="KW-1133">Transmembrane helix</keyword>
<organism evidence="3 4">
    <name type="scientific">Cochliobolus heterostrophus (strain C5 / ATCC 48332 / race O)</name>
    <name type="common">Southern corn leaf blight fungus</name>
    <name type="synonym">Bipolaris maydis</name>
    <dbReference type="NCBI Taxonomy" id="701091"/>
    <lineage>
        <taxon>Eukaryota</taxon>
        <taxon>Fungi</taxon>
        <taxon>Dikarya</taxon>
        <taxon>Ascomycota</taxon>
        <taxon>Pezizomycotina</taxon>
        <taxon>Dothideomycetes</taxon>
        <taxon>Pleosporomycetidae</taxon>
        <taxon>Pleosporales</taxon>
        <taxon>Pleosporineae</taxon>
        <taxon>Pleosporaceae</taxon>
        <taxon>Bipolaris</taxon>
    </lineage>
</organism>
<keyword evidence="2" id="KW-0472">Membrane</keyword>
<keyword evidence="2" id="KW-0812">Transmembrane</keyword>
<feature type="transmembrane region" description="Helical" evidence="2">
    <location>
        <begin position="38"/>
        <end position="56"/>
    </location>
</feature>
<evidence type="ECO:0000256" key="1">
    <source>
        <dbReference type="SAM" id="MobiDB-lite"/>
    </source>
</evidence>
<name>M2UDT6_COCH5</name>